<evidence type="ECO:0000313" key="3">
    <source>
        <dbReference type="Proteomes" id="UP000005317"/>
    </source>
</evidence>
<gene>
    <name evidence="2" type="ORF">Thini_3114</name>
</gene>
<keyword evidence="1" id="KW-0472">Membrane</keyword>
<evidence type="ECO:0000313" key="2">
    <source>
        <dbReference type="EMBL" id="EIJ35637.1"/>
    </source>
</evidence>
<name>A0A656HGT0_THINJ</name>
<sequence length="79" mass="8960">MIDFMQKIMQSTTNSITDAITFLIIAIFYEVTVLQLPIPEVFNMLGILVIIALGINLIIAPENPLPQRIFNTDFHNVKQ</sequence>
<dbReference type="Proteomes" id="UP000005317">
    <property type="component" value="Unassembled WGS sequence"/>
</dbReference>
<reference evidence="3" key="1">
    <citation type="journal article" date="2011" name="Stand. Genomic Sci.">
        <title>Genome sequence of the filamentous, gliding Thiothrix nivea neotype strain (JP2(T)).</title>
        <authorList>
            <person name="Lapidus A."/>
            <person name="Nolan M."/>
            <person name="Lucas S."/>
            <person name="Glavina Del Rio T."/>
            <person name="Tice H."/>
            <person name="Cheng J.F."/>
            <person name="Tapia R."/>
            <person name="Han C."/>
            <person name="Goodwin L."/>
            <person name="Pitluck S."/>
            <person name="Liolios K."/>
            <person name="Pagani I."/>
            <person name="Ivanova N."/>
            <person name="Huntemann M."/>
            <person name="Mavromatis K."/>
            <person name="Mikhailova N."/>
            <person name="Pati A."/>
            <person name="Chen A."/>
            <person name="Palaniappan K."/>
            <person name="Land M."/>
            <person name="Brambilla E.M."/>
            <person name="Rohde M."/>
            <person name="Abt B."/>
            <person name="Verbarg S."/>
            <person name="Goker M."/>
            <person name="Bristow J."/>
            <person name="Eisen J.A."/>
            <person name="Markowitz V."/>
            <person name="Hugenholtz P."/>
            <person name="Kyrpides N.C."/>
            <person name="Klenk H.P."/>
            <person name="Woyke T."/>
        </authorList>
    </citation>
    <scope>NUCLEOTIDE SEQUENCE [LARGE SCALE GENOMIC DNA]</scope>
    <source>
        <strain evidence="3">ATCC 35100 / DSM 5205 / JP2</strain>
    </source>
</reference>
<protein>
    <submittedName>
        <fullName evidence="2">Uncharacterized protein</fullName>
    </submittedName>
</protein>
<keyword evidence="1" id="KW-1133">Transmembrane helix</keyword>
<dbReference type="AlphaFoldDB" id="A0A656HGT0"/>
<accession>A0A656HGT0</accession>
<keyword evidence="3" id="KW-1185">Reference proteome</keyword>
<keyword evidence="1" id="KW-0812">Transmembrane</keyword>
<feature type="transmembrane region" description="Helical" evidence="1">
    <location>
        <begin position="12"/>
        <end position="29"/>
    </location>
</feature>
<proteinExistence type="predicted"/>
<organism evidence="2 3">
    <name type="scientific">Thiothrix nivea (strain ATCC 35100 / DSM 5205 / JP2)</name>
    <dbReference type="NCBI Taxonomy" id="870187"/>
    <lineage>
        <taxon>Bacteria</taxon>
        <taxon>Pseudomonadati</taxon>
        <taxon>Pseudomonadota</taxon>
        <taxon>Gammaproteobacteria</taxon>
        <taxon>Thiotrichales</taxon>
        <taxon>Thiotrichaceae</taxon>
        <taxon>Thiothrix</taxon>
    </lineage>
</organism>
<dbReference type="RefSeq" id="WP_002709537.1">
    <property type="nucleotide sequence ID" value="NZ_JH651384.1"/>
</dbReference>
<evidence type="ECO:0000256" key="1">
    <source>
        <dbReference type="SAM" id="Phobius"/>
    </source>
</evidence>
<feature type="transmembrane region" description="Helical" evidence="1">
    <location>
        <begin position="41"/>
        <end position="60"/>
    </location>
</feature>
<dbReference type="EMBL" id="JH651384">
    <property type="protein sequence ID" value="EIJ35637.1"/>
    <property type="molecule type" value="Genomic_DNA"/>
</dbReference>